<dbReference type="InParanoid" id="A0A1Y1UID2"/>
<dbReference type="EMBL" id="NBSH01000005">
    <property type="protein sequence ID" value="ORX37813.1"/>
    <property type="molecule type" value="Genomic_DNA"/>
</dbReference>
<evidence type="ECO:0000313" key="2">
    <source>
        <dbReference type="EMBL" id="ORX37813.1"/>
    </source>
</evidence>
<dbReference type="Proteomes" id="UP000193218">
    <property type="component" value="Unassembled WGS sequence"/>
</dbReference>
<sequence>MRMEHRALVEYSRVGSRLQTCSHTAVPSVPIKRAAVRVRPDETPSHGGGLSDTARERLEAYRKSKNMPSTSTASSTKDREGERQQGLGDFQSRLNRVSHGERRRDDRDDRDSRNGSSSSQGSGERRDDWAGVGSSSRGNRGREDGGSMRVPNRGWDETPSRGPGGWGKSSDPRRGMGWDQTPRSSRDSRETEEEMEMNAKEWEEEQVRLDRDWYNYDDEGAVAGDEEHNPFAQWENLESSKEQELEAKAVKRQTARQAQFNADNDLWETNRMQQSGVAARQGVDSDFDDDQDSKVHVLVHDLKPPFLDGTVAYTKQLEPINPIRDPTSDLAIFSKKGSALVRERRERQEREKAAAKAASIAGTTLGNILGIKDEPDLGEEGQKVDEI</sequence>
<feature type="compositionally biased region" description="Basic and acidic residues" evidence="1">
    <location>
        <begin position="53"/>
        <end position="62"/>
    </location>
</feature>
<proteinExistence type="predicted"/>
<dbReference type="OrthoDB" id="10253254at2759"/>
<keyword evidence="3" id="KW-1185">Reference proteome</keyword>
<feature type="compositionally biased region" description="Polar residues" evidence="1">
    <location>
        <begin position="66"/>
        <end position="75"/>
    </location>
</feature>
<evidence type="ECO:0000256" key="1">
    <source>
        <dbReference type="SAM" id="MobiDB-lite"/>
    </source>
</evidence>
<accession>A0A1Y1UID2</accession>
<feature type="compositionally biased region" description="Basic and acidic residues" evidence="1">
    <location>
        <begin position="98"/>
        <end position="113"/>
    </location>
</feature>
<dbReference type="RefSeq" id="XP_021871800.1">
    <property type="nucleotide sequence ID" value="XM_022012683.1"/>
</dbReference>
<gene>
    <name evidence="2" type="ORF">BD324DRAFT_401467</name>
</gene>
<dbReference type="AlphaFoldDB" id="A0A1Y1UID2"/>
<protein>
    <submittedName>
        <fullName evidence="2">Uncharacterized protein</fullName>
    </submittedName>
</protein>
<dbReference type="STRING" id="4999.A0A1Y1UID2"/>
<organism evidence="2 3">
    <name type="scientific">Kockovaella imperatae</name>
    <dbReference type="NCBI Taxonomy" id="4999"/>
    <lineage>
        <taxon>Eukaryota</taxon>
        <taxon>Fungi</taxon>
        <taxon>Dikarya</taxon>
        <taxon>Basidiomycota</taxon>
        <taxon>Agaricomycotina</taxon>
        <taxon>Tremellomycetes</taxon>
        <taxon>Tremellales</taxon>
        <taxon>Cuniculitremaceae</taxon>
        <taxon>Kockovaella</taxon>
    </lineage>
</organism>
<reference evidence="2 3" key="1">
    <citation type="submission" date="2017-03" db="EMBL/GenBank/DDBJ databases">
        <title>Widespread Adenine N6-methylation of Active Genes in Fungi.</title>
        <authorList>
            <consortium name="DOE Joint Genome Institute"/>
            <person name="Mondo S.J."/>
            <person name="Dannebaum R.O."/>
            <person name="Kuo R.C."/>
            <person name="Louie K.B."/>
            <person name="Bewick A.J."/>
            <person name="Labutti K."/>
            <person name="Haridas S."/>
            <person name="Kuo A."/>
            <person name="Salamov A."/>
            <person name="Ahrendt S.R."/>
            <person name="Lau R."/>
            <person name="Bowen B.P."/>
            <person name="Lipzen A."/>
            <person name="Sullivan W."/>
            <person name="Andreopoulos W.B."/>
            <person name="Clum A."/>
            <person name="Lindquist E."/>
            <person name="Daum C."/>
            <person name="Northen T.R."/>
            <person name="Ramamoorthy G."/>
            <person name="Schmitz R.J."/>
            <person name="Gryganskyi A."/>
            <person name="Culley D."/>
            <person name="Magnuson J."/>
            <person name="James T.Y."/>
            <person name="O'Malley M.A."/>
            <person name="Stajich J.E."/>
            <person name="Spatafora J.W."/>
            <person name="Visel A."/>
            <person name="Grigoriev I.V."/>
        </authorList>
    </citation>
    <scope>NUCLEOTIDE SEQUENCE [LARGE SCALE GENOMIC DNA]</scope>
    <source>
        <strain evidence="2 3">NRRL Y-17943</strain>
    </source>
</reference>
<evidence type="ECO:0000313" key="3">
    <source>
        <dbReference type="Proteomes" id="UP000193218"/>
    </source>
</evidence>
<dbReference type="GeneID" id="33554491"/>
<feature type="region of interest" description="Disordered" evidence="1">
    <location>
        <begin position="36"/>
        <end position="203"/>
    </location>
</feature>
<name>A0A1Y1UID2_9TREE</name>
<comment type="caution">
    <text evidence="2">The sequence shown here is derived from an EMBL/GenBank/DDBJ whole genome shotgun (WGS) entry which is preliminary data.</text>
</comment>